<dbReference type="Pfam" id="PF07173">
    <property type="entry name" value="GRDP-like"/>
    <property type="match status" value="1"/>
</dbReference>
<dbReference type="PANTHER" id="PTHR34365:SF7">
    <property type="entry name" value="GLYCINE-RICH DOMAIN-CONTAINING PROTEIN 1"/>
    <property type="match status" value="1"/>
</dbReference>
<feature type="compositionally biased region" description="Polar residues" evidence="1">
    <location>
        <begin position="32"/>
        <end position="49"/>
    </location>
</feature>
<dbReference type="PANTHER" id="PTHR34365">
    <property type="entry name" value="ENOLASE (DUF1399)"/>
    <property type="match status" value="1"/>
</dbReference>
<dbReference type="InterPro" id="IPR009836">
    <property type="entry name" value="GRDP-like"/>
</dbReference>
<dbReference type="Proteomes" id="UP001628179">
    <property type="component" value="Unassembled WGS sequence"/>
</dbReference>
<dbReference type="EMBL" id="BAAFSV010000001">
    <property type="protein sequence ID" value="GAB1309863.1"/>
    <property type="molecule type" value="Genomic_DNA"/>
</dbReference>
<dbReference type="GeneID" id="98170818"/>
<comment type="caution">
    <text evidence="2">The sequence shown here is derived from an EMBL/GenBank/DDBJ whole genome shotgun (WGS) entry which is preliminary data.</text>
</comment>
<keyword evidence="3" id="KW-1185">Reference proteome</keyword>
<feature type="region of interest" description="Disordered" evidence="1">
    <location>
        <begin position="15"/>
        <end position="49"/>
    </location>
</feature>
<organism evidence="2 3">
    <name type="scientific">Madurella fahalii</name>
    <dbReference type="NCBI Taxonomy" id="1157608"/>
    <lineage>
        <taxon>Eukaryota</taxon>
        <taxon>Fungi</taxon>
        <taxon>Dikarya</taxon>
        <taxon>Ascomycota</taxon>
        <taxon>Pezizomycotina</taxon>
        <taxon>Sordariomycetes</taxon>
        <taxon>Sordariomycetidae</taxon>
        <taxon>Sordariales</taxon>
        <taxon>Sordariales incertae sedis</taxon>
        <taxon>Madurella</taxon>
    </lineage>
</organism>
<evidence type="ECO:0000313" key="2">
    <source>
        <dbReference type="EMBL" id="GAB1309863.1"/>
    </source>
</evidence>
<protein>
    <submittedName>
        <fullName evidence="2">Alpha-ketoglutarate-dependent sulfonate dioxygenase</fullName>
    </submittedName>
</protein>
<evidence type="ECO:0000256" key="1">
    <source>
        <dbReference type="SAM" id="MobiDB-lite"/>
    </source>
</evidence>
<dbReference type="RefSeq" id="XP_070911596.1">
    <property type="nucleotide sequence ID" value="XM_071055495.1"/>
</dbReference>
<dbReference type="GO" id="GO:0051213">
    <property type="term" value="F:dioxygenase activity"/>
    <property type="evidence" value="ECO:0007669"/>
    <property type="project" value="UniProtKB-KW"/>
</dbReference>
<sequence length="807" mass="87309">MSKLPFKRAAVPGASGASDIIESPPPAYGPVSTAQQPPGIDGQSSLPSTAAQAGNIDANLSAALVNLTLSEGPTHPTAETCLAHLKLLFAIQWMKEDIGLNDGLWGLWDARAGPLKRQRGTEKGGLEASVHERMNDKTLEALSKIREKRWALFVARAVERYETWWKSLPGRPLTERDMDMPGSPVYTNFPASPNGTMVWIESMLPPLDVLMVWHTHMLNPRGYLEDAMLAGLGPFWSRGLPWDLINKAIDNDFAYNVSEDCKVRWVGQTGHAWDNIDDPIIKTIRCPRCSTSIQIPWTTCSLPEEYQGVDPATLAGNGYGDSYLRLPCPGCGIVICKELLSAAKFVEDTKALLGPRNRPMPGTLLEPRLGTPEPPSNVAGKPAAPPRTFPNRFLKSGCNSIRTQITGLITSNYRLNPTMDDVRKEIENAFQDKANLRNIEGMGKRNALDTTSRIAIRKMMSHYWENFSLFALDLCGAVMRQGIFVEKMCKLDWLHSPSARDTMSRLLVKYDRFFEIMTVYPHETAVPTLDVDLAWHTHQLSPSMYYAYSVSKTGRFIDHNDKIEETVLSKQFEWTSKAYQDRYGEVYSECTCWYCEAIRASHTSPVGKVLGLSKQEKIAESFHASGQASLCPPDASAHISSHNSVCSAPDARLFHADPGGAAHRRRVHDALASLHRRRLDAGYAKAKARAEKKGRPPPRRDDLYYDHWGYPYAYAGPYAYPLWWTPGLYFGWYPAYVVSCGAGAWGGCAAGTCGGGVGAGACGGAGGCGGDGAGGSGAGACGGGGGGGGGCGGCGSGGGGGGGGCGS</sequence>
<proteinExistence type="predicted"/>
<reference evidence="2 3" key="1">
    <citation type="submission" date="2024-09" db="EMBL/GenBank/DDBJ databases">
        <title>Itraconazole resistance in Madurella fahalii resulting from another homologue of gene encoding cytochrome P450 14-alpha sterol demethylase (CYP51).</title>
        <authorList>
            <person name="Yoshioka I."/>
            <person name="Fahal A.H."/>
            <person name="Kaneko S."/>
            <person name="Yaguchi T."/>
        </authorList>
    </citation>
    <scope>NUCLEOTIDE SEQUENCE [LARGE SCALE GENOMIC DNA]</scope>
    <source>
        <strain evidence="2 3">IFM 68171</strain>
    </source>
</reference>
<keyword evidence="2" id="KW-0560">Oxidoreductase</keyword>
<name>A0ABQ0FWI4_9PEZI</name>
<keyword evidence="2" id="KW-0223">Dioxygenase</keyword>
<evidence type="ECO:0000313" key="3">
    <source>
        <dbReference type="Proteomes" id="UP001628179"/>
    </source>
</evidence>
<gene>
    <name evidence="2" type="ORF">MFIFM68171_00073</name>
</gene>
<accession>A0ABQ0FWI4</accession>